<protein>
    <submittedName>
        <fullName evidence="2">Uncharacterized protein</fullName>
    </submittedName>
</protein>
<reference evidence="2" key="1">
    <citation type="submission" date="2018-11" db="EMBL/GenBank/DDBJ databases">
        <authorList>
            <person name="Alioto T."/>
            <person name="Alioto T."/>
        </authorList>
    </citation>
    <scope>NUCLEOTIDE SEQUENCE</scope>
</reference>
<name>A0A8B6CZN6_MYTGA</name>
<evidence type="ECO:0000313" key="2">
    <source>
        <dbReference type="EMBL" id="VDI11415.1"/>
    </source>
</evidence>
<sequence>MEQPRNEEEDSIPEVGSSSEDEGSFDLDEDLEAVTSHEQNLASPFNEPNIALVFGQKDTVHHMLPLAEEYQTDDFKKRIEKFLINSVQSQSDSITSEQIIVKILEAERYKLNGYLNACIGVASKKQVHCLTESHRFEEISQNTQLKIGLKRMEDIDKIYNNAISSGYTSRQNQFYMKDLGTHLKPYMQDN</sequence>
<feature type="region of interest" description="Disordered" evidence="1">
    <location>
        <begin position="1"/>
        <end position="29"/>
    </location>
</feature>
<gene>
    <name evidence="2" type="ORF">MGAL_10B057314</name>
</gene>
<evidence type="ECO:0000256" key="1">
    <source>
        <dbReference type="SAM" id="MobiDB-lite"/>
    </source>
</evidence>
<feature type="compositionally biased region" description="Acidic residues" evidence="1">
    <location>
        <begin position="19"/>
        <end position="29"/>
    </location>
</feature>
<organism evidence="2 3">
    <name type="scientific">Mytilus galloprovincialis</name>
    <name type="common">Mediterranean mussel</name>
    <dbReference type="NCBI Taxonomy" id="29158"/>
    <lineage>
        <taxon>Eukaryota</taxon>
        <taxon>Metazoa</taxon>
        <taxon>Spiralia</taxon>
        <taxon>Lophotrochozoa</taxon>
        <taxon>Mollusca</taxon>
        <taxon>Bivalvia</taxon>
        <taxon>Autobranchia</taxon>
        <taxon>Pteriomorphia</taxon>
        <taxon>Mytilida</taxon>
        <taxon>Mytiloidea</taxon>
        <taxon>Mytilidae</taxon>
        <taxon>Mytilinae</taxon>
        <taxon>Mytilus</taxon>
    </lineage>
</organism>
<proteinExistence type="predicted"/>
<comment type="caution">
    <text evidence="2">The sequence shown here is derived from an EMBL/GenBank/DDBJ whole genome shotgun (WGS) entry which is preliminary data.</text>
</comment>
<evidence type="ECO:0000313" key="3">
    <source>
        <dbReference type="Proteomes" id="UP000596742"/>
    </source>
</evidence>
<dbReference type="OrthoDB" id="10399492at2759"/>
<dbReference type="AlphaFoldDB" id="A0A8B6CZN6"/>
<dbReference type="Proteomes" id="UP000596742">
    <property type="component" value="Unassembled WGS sequence"/>
</dbReference>
<dbReference type="EMBL" id="UYJE01002511">
    <property type="protein sequence ID" value="VDI11415.1"/>
    <property type="molecule type" value="Genomic_DNA"/>
</dbReference>
<accession>A0A8B6CZN6</accession>
<keyword evidence="3" id="KW-1185">Reference proteome</keyword>